<dbReference type="GO" id="GO:0042806">
    <property type="term" value="F:fucose binding"/>
    <property type="evidence" value="ECO:0007669"/>
    <property type="project" value="UniProtKB-ARBA"/>
</dbReference>
<feature type="chain" id="PRO_5042556860" evidence="8">
    <location>
        <begin position="24"/>
        <end position="298"/>
    </location>
</feature>
<name>A0AAJ7SII4_PETMA</name>
<dbReference type="InterPro" id="IPR051941">
    <property type="entry name" value="BG_Antigen-Binding_Lectin"/>
</dbReference>
<evidence type="ECO:0000256" key="6">
    <source>
        <dbReference type="ARBA" id="ARBA00022837"/>
    </source>
</evidence>
<dbReference type="GO" id="GO:0046872">
    <property type="term" value="F:metal ion binding"/>
    <property type="evidence" value="ECO:0007669"/>
    <property type="project" value="UniProtKB-KW"/>
</dbReference>
<comment type="similarity">
    <text evidence="2">Belongs to the fucolectin family.</text>
</comment>
<dbReference type="SUPFAM" id="SSF49785">
    <property type="entry name" value="Galactose-binding domain-like"/>
    <property type="match status" value="2"/>
</dbReference>
<keyword evidence="10" id="KW-1185">Reference proteome</keyword>
<dbReference type="InterPro" id="IPR008979">
    <property type="entry name" value="Galactose-bd-like_sf"/>
</dbReference>
<feature type="signal peptide" evidence="8">
    <location>
        <begin position="1"/>
        <end position="23"/>
    </location>
</feature>
<feature type="domain" description="Fucolectin tachylectin-4 pentraxin-1" evidence="9">
    <location>
        <begin position="28"/>
        <end position="171"/>
    </location>
</feature>
<keyword evidence="5" id="KW-0430">Lectin</keyword>
<dbReference type="GO" id="GO:0001868">
    <property type="term" value="P:regulation of complement activation, lectin pathway"/>
    <property type="evidence" value="ECO:0007669"/>
    <property type="project" value="UniProtKB-ARBA"/>
</dbReference>
<protein>
    <submittedName>
        <fullName evidence="11">Uncharacterized protein LOC116936929</fullName>
    </submittedName>
</protein>
<evidence type="ECO:0000313" key="11">
    <source>
        <dbReference type="RefSeq" id="XP_032799962.1"/>
    </source>
</evidence>
<sequence>METLWRLLMLIWATLYQAPGSESYTTIRHNEALGGTATQSSTYAPWRSASMAVDGDTQMYGYYCSSTNLALDSWWSLHLARAVAVHAVTVTFGIFSPFPFMDTARLFLGNSSDADSPQNQFCQNLSIAKVVTVGTFVCSGAVASYVHFVQHVNTYTYMQLCEVQVSSVPLAPNETVIVYGSVQQSSVYGSNGSVGGVFETADSVAWGGFVGGATPPLPSPLSGGGWSEGGRRGGDFCSGSCAQTREEWAPWLRLALDRAYVIVHVGIANRGDPQGLRLYGAEIRVGSSEVGGGALNPL</sequence>
<keyword evidence="4" id="KW-0479">Metal-binding</keyword>
<dbReference type="InterPro" id="IPR006585">
    <property type="entry name" value="FTP1"/>
</dbReference>
<dbReference type="PANTHER" id="PTHR45713">
    <property type="entry name" value="FTP DOMAIN-CONTAINING PROTEIN"/>
    <property type="match status" value="1"/>
</dbReference>
<evidence type="ECO:0000256" key="8">
    <source>
        <dbReference type="SAM" id="SignalP"/>
    </source>
</evidence>
<dbReference type="AlphaFoldDB" id="A0AAJ7SII4"/>
<comment type="function">
    <text evidence="1">Acts as a defensive agent. Recognizes blood group fucosylated oligosaccharides including A, B, H and Lewis B-type antigens. Does not recognize Lewis A antigen and has low affinity for monovalent haptens.</text>
</comment>
<evidence type="ECO:0000313" key="10">
    <source>
        <dbReference type="Proteomes" id="UP001318040"/>
    </source>
</evidence>
<evidence type="ECO:0000259" key="9">
    <source>
        <dbReference type="SMART" id="SM00607"/>
    </source>
</evidence>
<dbReference type="KEGG" id="pmrn:116936929"/>
<keyword evidence="8" id="KW-0732">Signal</keyword>
<gene>
    <name evidence="11" type="primary">LOC116936929</name>
</gene>
<dbReference type="Gene3D" id="2.60.120.260">
    <property type="entry name" value="Galactose-binding domain-like"/>
    <property type="match status" value="2"/>
</dbReference>
<dbReference type="GO" id="GO:0010185">
    <property type="term" value="P:regulation of cellular defense response"/>
    <property type="evidence" value="ECO:0007669"/>
    <property type="project" value="UniProtKB-ARBA"/>
</dbReference>
<dbReference type="RefSeq" id="XP_032799962.1">
    <property type="nucleotide sequence ID" value="XM_032944071.1"/>
</dbReference>
<reference evidence="11" key="1">
    <citation type="submission" date="2025-08" db="UniProtKB">
        <authorList>
            <consortium name="RefSeq"/>
        </authorList>
    </citation>
    <scope>IDENTIFICATION</scope>
    <source>
        <tissue evidence="11">Sperm</tissue>
    </source>
</reference>
<dbReference type="Proteomes" id="UP001318040">
    <property type="component" value="Chromosome 85"/>
</dbReference>
<evidence type="ECO:0000256" key="3">
    <source>
        <dbReference type="ARBA" id="ARBA00011233"/>
    </source>
</evidence>
<comment type="subunit">
    <text evidence="3">Homotrimer.</text>
</comment>
<evidence type="ECO:0000256" key="5">
    <source>
        <dbReference type="ARBA" id="ARBA00022734"/>
    </source>
</evidence>
<evidence type="ECO:0000256" key="2">
    <source>
        <dbReference type="ARBA" id="ARBA00010147"/>
    </source>
</evidence>
<evidence type="ECO:0000256" key="4">
    <source>
        <dbReference type="ARBA" id="ARBA00022723"/>
    </source>
</evidence>
<proteinExistence type="inferred from homology"/>
<organism evidence="10 11">
    <name type="scientific">Petromyzon marinus</name>
    <name type="common">Sea lamprey</name>
    <dbReference type="NCBI Taxonomy" id="7757"/>
    <lineage>
        <taxon>Eukaryota</taxon>
        <taxon>Metazoa</taxon>
        <taxon>Chordata</taxon>
        <taxon>Craniata</taxon>
        <taxon>Vertebrata</taxon>
        <taxon>Cyclostomata</taxon>
        <taxon>Hyperoartia</taxon>
        <taxon>Petromyzontiformes</taxon>
        <taxon>Petromyzontidae</taxon>
        <taxon>Petromyzon</taxon>
    </lineage>
</organism>
<dbReference type="PANTHER" id="PTHR45713:SF14">
    <property type="entry name" value="FUCOLECTIN-1-LIKE"/>
    <property type="match status" value="1"/>
</dbReference>
<evidence type="ECO:0000256" key="7">
    <source>
        <dbReference type="ARBA" id="ARBA00023157"/>
    </source>
</evidence>
<keyword evidence="6" id="KW-0106">Calcium</keyword>
<dbReference type="SMART" id="SM00607">
    <property type="entry name" value="FTP"/>
    <property type="match status" value="1"/>
</dbReference>
<accession>A0AAJ7SII4</accession>
<keyword evidence="7" id="KW-1015">Disulfide bond</keyword>
<evidence type="ECO:0000256" key="1">
    <source>
        <dbReference type="ARBA" id="ARBA00002219"/>
    </source>
</evidence>